<name>A0A1X6YWF5_9RHOB</name>
<dbReference type="Proteomes" id="UP000193778">
    <property type="component" value="Unassembled WGS sequence"/>
</dbReference>
<protein>
    <submittedName>
        <fullName evidence="3">von Willebrand factor type A domain protein</fullName>
    </submittedName>
</protein>
<dbReference type="EMBL" id="FWFP01000003">
    <property type="protein sequence ID" value="SLN31360.1"/>
    <property type="molecule type" value="Genomic_DNA"/>
</dbReference>
<reference evidence="4" key="1">
    <citation type="submission" date="2017-03" db="EMBL/GenBank/DDBJ databases">
        <authorList>
            <person name="Rodrigo-Torres L."/>
            <person name="Arahal R.D."/>
            <person name="Lucena T."/>
        </authorList>
    </citation>
    <scope>NUCLEOTIDE SEQUENCE [LARGE SCALE GENOMIC DNA]</scope>
    <source>
        <strain evidence="4">CECT 8411</strain>
    </source>
</reference>
<organism evidence="3 4">
    <name type="scientific">Ruegeria meonggei</name>
    <dbReference type="NCBI Taxonomy" id="1446476"/>
    <lineage>
        <taxon>Bacteria</taxon>
        <taxon>Pseudomonadati</taxon>
        <taxon>Pseudomonadota</taxon>
        <taxon>Alphaproteobacteria</taxon>
        <taxon>Rhodobacterales</taxon>
        <taxon>Roseobacteraceae</taxon>
        <taxon>Ruegeria</taxon>
    </lineage>
</organism>
<feature type="domain" description="Putative Flp pilus-assembly TadG-like N-terminal" evidence="2">
    <location>
        <begin position="29"/>
        <end position="74"/>
    </location>
</feature>
<proteinExistence type="predicted"/>
<keyword evidence="4" id="KW-1185">Reference proteome</keyword>
<feature type="transmembrane region" description="Helical" evidence="1">
    <location>
        <begin position="31"/>
        <end position="50"/>
    </location>
</feature>
<gene>
    <name evidence="3" type="ORF">RUM8411_01304</name>
</gene>
<evidence type="ECO:0000259" key="2">
    <source>
        <dbReference type="Pfam" id="PF13400"/>
    </source>
</evidence>
<dbReference type="AlphaFoldDB" id="A0A1X6YWF5"/>
<evidence type="ECO:0000313" key="3">
    <source>
        <dbReference type="EMBL" id="SLN31360.1"/>
    </source>
</evidence>
<accession>A0A1X6YWF5</accession>
<dbReference type="SUPFAM" id="SSF53300">
    <property type="entry name" value="vWA-like"/>
    <property type="match status" value="1"/>
</dbReference>
<sequence>MVRRVLKNGTKKIKDSVSMSRRFTKSEDGNFTIFVLMGFLVIFATTGIGVDIMNFERDRANLQSTLDRAVLAAADLDQKLPPRDVVEAYLDKAGLSDKLDTITVQERLGSRIVSATAVVVVDTHFMSFAGVPELTANAASTAEESIGFIEISMVLDMSGSMSRASATPGVSKIATLREAAKEFVTDMLDKTEEDTISISIIPYATQVNAGANILDKFDNVSSEHNYSHCVNFTSSQFNSAALSPSTVLQRTGHFDVFTNSENPISAPVCPVRSGSEITALTDDIDDLHDQIDALTPNGNTSIDIGMKWGSAMLDPQFRTITSELATEGIVPNKFNDRPLSYEEDVLKVVIVMTDGQNTSQYRLESEYRDGMSNVWFNPDFVRNNGKQGEYSVRVSTNPDRFFWTQQNQYANHAYGDNEPGEATRLTYPQLYNRASVYWNAVNNYYFESNYVQNWYRDVYRSTGSGTKNSRTSNICGAAKDKGMIVYGIAFEAPQSGLNTIVDCASSISHVYDVDGDELEDAFESIASSIKKLRLTQ</sequence>
<dbReference type="InterPro" id="IPR028087">
    <property type="entry name" value="Tad_N"/>
</dbReference>
<dbReference type="Pfam" id="PF13400">
    <property type="entry name" value="Tad"/>
    <property type="match status" value="1"/>
</dbReference>
<keyword evidence="1" id="KW-0812">Transmembrane</keyword>
<evidence type="ECO:0000313" key="4">
    <source>
        <dbReference type="Proteomes" id="UP000193778"/>
    </source>
</evidence>
<dbReference type="Gene3D" id="3.40.50.410">
    <property type="entry name" value="von Willebrand factor, type A domain"/>
    <property type="match status" value="1"/>
</dbReference>
<keyword evidence="1" id="KW-0472">Membrane</keyword>
<evidence type="ECO:0000256" key="1">
    <source>
        <dbReference type="SAM" id="Phobius"/>
    </source>
</evidence>
<keyword evidence="1" id="KW-1133">Transmembrane helix</keyword>
<dbReference type="InterPro" id="IPR036465">
    <property type="entry name" value="vWFA_dom_sf"/>
</dbReference>